<accession>A0A3S9I3H0</accession>
<dbReference type="EMBL" id="CP034463">
    <property type="protein sequence ID" value="AZP18918.1"/>
    <property type="molecule type" value="Genomic_DNA"/>
</dbReference>
<evidence type="ECO:0000313" key="2">
    <source>
        <dbReference type="Proteomes" id="UP000280197"/>
    </source>
</evidence>
<dbReference type="Proteomes" id="UP000280197">
    <property type="component" value="Chromosome"/>
</dbReference>
<dbReference type="AlphaFoldDB" id="A0A3S9I3H0"/>
<organism evidence="1 2">
    <name type="scientific">Streptomyces aquilus</name>
    <dbReference type="NCBI Taxonomy" id="2548456"/>
    <lineage>
        <taxon>Bacteria</taxon>
        <taxon>Bacillati</taxon>
        <taxon>Actinomycetota</taxon>
        <taxon>Actinomycetes</taxon>
        <taxon>Kitasatosporales</taxon>
        <taxon>Streptomycetaceae</taxon>
        <taxon>Streptomyces</taxon>
    </lineage>
</organism>
<name>A0A3S9I3H0_9ACTN</name>
<proteinExistence type="predicted"/>
<dbReference type="KEGG" id="saqu:EJC51_24330"/>
<sequence>MGGGQSWRAHHRTGFTAAVRQVHKMTYESYDRKITFWCEPAPHTPSNAPYASPIWAASRRQCAYTRARAAIRNGMSSRGREAGA</sequence>
<keyword evidence="2" id="KW-1185">Reference proteome</keyword>
<evidence type="ECO:0000313" key="1">
    <source>
        <dbReference type="EMBL" id="AZP18918.1"/>
    </source>
</evidence>
<gene>
    <name evidence="1" type="ORF">EJC51_24330</name>
</gene>
<reference evidence="1 2" key="1">
    <citation type="submission" date="2018-12" db="EMBL/GenBank/DDBJ databases">
        <authorList>
            <person name="Li K."/>
        </authorList>
    </citation>
    <scope>NUCLEOTIDE SEQUENCE [LARGE SCALE GENOMIC DNA]</scope>
    <source>
        <strain evidence="2">CR22</strain>
    </source>
</reference>
<protein>
    <submittedName>
        <fullName evidence="1">Uncharacterized protein</fullName>
    </submittedName>
</protein>